<dbReference type="InterPro" id="IPR012340">
    <property type="entry name" value="NA-bd_OB-fold"/>
</dbReference>
<name>A0A8S4FTG0_PLUXY</name>
<dbReference type="GO" id="GO:0005694">
    <property type="term" value="C:chromosome"/>
    <property type="evidence" value="ECO:0007669"/>
    <property type="project" value="UniProtKB-ARBA"/>
</dbReference>
<proteinExistence type="predicted"/>
<evidence type="ECO:0000313" key="1">
    <source>
        <dbReference type="EMBL" id="CAG9131336.1"/>
    </source>
</evidence>
<protein>
    <submittedName>
        <fullName evidence="1">(diamondback moth) hypothetical protein</fullName>
    </submittedName>
</protein>
<accession>A0A8S4FTG0</accession>
<dbReference type="GO" id="GO:0010212">
    <property type="term" value="P:response to ionizing radiation"/>
    <property type="evidence" value="ECO:0007669"/>
    <property type="project" value="TreeGrafter"/>
</dbReference>
<dbReference type="OrthoDB" id="295715at2759"/>
<dbReference type="FunFam" id="2.40.50.140:FF:000072">
    <property type="entry name" value="SOSS complex subunit B2"/>
    <property type="match status" value="1"/>
</dbReference>
<dbReference type="PANTHER" id="PTHR13356">
    <property type="entry name" value="OB FOLD NUCLEIC ACID BINDING PROTEIN-RELATED"/>
    <property type="match status" value="1"/>
</dbReference>
<evidence type="ECO:0000313" key="2">
    <source>
        <dbReference type="Proteomes" id="UP000653454"/>
    </source>
</evidence>
<dbReference type="GO" id="GO:0000724">
    <property type="term" value="P:double-strand break repair via homologous recombination"/>
    <property type="evidence" value="ECO:0007669"/>
    <property type="project" value="TreeGrafter"/>
</dbReference>
<dbReference type="Proteomes" id="UP000653454">
    <property type="component" value="Unassembled WGS sequence"/>
</dbReference>
<gene>
    <name evidence="1" type="ORF">PLXY2_LOCUS10180</name>
</gene>
<dbReference type="CDD" id="cd04491">
    <property type="entry name" value="SoSSB_OBF"/>
    <property type="match status" value="1"/>
</dbReference>
<dbReference type="GO" id="GO:0070876">
    <property type="term" value="C:SOSS complex"/>
    <property type="evidence" value="ECO:0007669"/>
    <property type="project" value="TreeGrafter"/>
</dbReference>
<dbReference type="SUPFAM" id="SSF50249">
    <property type="entry name" value="Nucleic acid-binding proteins"/>
    <property type="match status" value="1"/>
</dbReference>
<dbReference type="GO" id="GO:0044818">
    <property type="term" value="P:mitotic G2/M transition checkpoint"/>
    <property type="evidence" value="ECO:0007669"/>
    <property type="project" value="TreeGrafter"/>
</dbReference>
<dbReference type="InterPro" id="IPR051231">
    <property type="entry name" value="SOSS-B"/>
</dbReference>
<dbReference type="PANTHER" id="PTHR13356:SF0">
    <property type="entry name" value="SOSS COMPLEX SUBUNIT B HOMOLOG"/>
    <property type="match status" value="1"/>
</dbReference>
<dbReference type="AlphaFoldDB" id="A0A8S4FTG0"/>
<sequence>MSTVEYVQIKDLKAGMKNINAVFIVLEVGGPTVTKEGREVRTLRVADASAAVNLSVWDAAGALLAPGDIVRLSRGYAAVWRAQLTLYSGKCGDLHKVGEFCMLFNEQLNMSEPQPSAPAAAPAPAPAPAAPAADKHLHKTYSHNRGARSHHRNNSRR</sequence>
<reference evidence="1" key="1">
    <citation type="submission" date="2020-11" db="EMBL/GenBank/DDBJ databases">
        <authorList>
            <person name="Whiteford S."/>
        </authorList>
    </citation>
    <scope>NUCLEOTIDE SEQUENCE</scope>
</reference>
<comment type="caution">
    <text evidence="1">The sequence shown here is derived from an EMBL/GenBank/DDBJ whole genome shotgun (WGS) entry which is preliminary data.</text>
</comment>
<dbReference type="EMBL" id="CAJHNJ030000044">
    <property type="protein sequence ID" value="CAG9131336.1"/>
    <property type="molecule type" value="Genomic_DNA"/>
</dbReference>
<organism evidence="1 2">
    <name type="scientific">Plutella xylostella</name>
    <name type="common">Diamondback moth</name>
    <name type="synonym">Plutella maculipennis</name>
    <dbReference type="NCBI Taxonomy" id="51655"/>
    <lineage>
        <taxon>Eukaryota</taxon>
        <taxon>Metazoa</taxon>
        <taxon>Ecdysozoa</taxon>
        <taxon>Arthropoda</taxon>
        <taxon>Hexapoda</taxon>
        <taxon>Insecta</taxon>
        <taxon>Pterygota</taxon>
        <taxon>Neoptera</taxon>
        <taxon>Endopterygota</taxon>
        <taxon>Lepidoptera</taxon>
        <taxon>Glossata</taxon>
        <taxon>Ditrysia</taxon>
        <taxon>Yponomeutoidea</taxon>
        <taxon>Plutellidae</taxon>
        <taxon>Plutella</taxon>
    </lineage>
</organism>
<keyword evidence="2" id="KW-1185">Reference proteome</keyword>
<dbReference type="Gene3D" id="2.40.50.140">
    <property type="entry name" value="Nucleic acid-binding proteins"/>
    <property type="match status" value="1"/>
</dbReference>
<dbReference type="GO" id="GO:0003677">
    <property type="term" value="F:DNA binding"/>
    <property type="evidence" value="ECO:0007669"/>
    <property type="project" value="UniProtKB-KW"/>
</dbReference>